<keyword evidence="1" id="KW-0812">Transmembrane</keyword>
<sequence length="214" mass="22480">MKGLIYKDILSMRRLAGSYLIFFLIYGGLAIAGVFDISILGGMVALLGMMVPMSSISMDDASGWARFAVVSPAGRSGVVGGKYLFTLLALAVSTVAVALLLIVLSLLRVSETTPLDCLLITLACAGVSLVMDAVLLPLLFKYGAEKARIVNMCLFLIVFGSIVLLGGAVSNGFVLPAPAPWLTAALPGLLALVSVGSFVLSYFISCGIYEKKEF</sequence>
<feature type="transmembrane region" description="Helical" evidence="1">
    <location>
        <begin position="119"/>
        <end position="140"/>
    </location>
</feature>
<gene>
    <name evidence="2" type="ORF">WMO45_10580</name>
</gene>
<dbReference type="Pfam" id="PF13346">
    <property type="entry name" value="ABC2_membrane_5"/>
    <property type="match status" value="1"/>
</dbReference>
<feature type="transmembrane region" description="Helical" evidence="1">
    <location>
        <begin position="152"/>
        <end position="175"/>
    </location>
</feature>
<dbReference type="PANTHER" id="PTHR41309:SF2">
    <property type="entry name" value="MEMBRANE PROTEIN"/>
    <property type="match status" value="1"/>
</dbReference>
<reference evidence="2 3" key="1">
    <citation type="submission" date="2024-03" db="EMBL/GenBank/DDBJ databases">
        <title>Human intestinal bacterial collection.</title>
        <authorList>
            <person name="Pauvert C."/>
            <person name="Hitch T.C.A."/>
            <person name="Clavel T."/>
        </authorList>
    </citation>
    <scope>NUCLEOTIDE SEQUENCE [LARGE SCALE GENOMIC DNA]</scope>
    <source>
        <strain evidence="2 3">CLA-AP-H34</strain>
    </source>
</reference>
<feature type="transmembrane region" description="Helical" evidence="1">
    <location>
        <begin position="83"/>
        <end position="107"/>
    </location>
</feature>
<dbReference type="RefSeq" id="WP_349140727.1">
    <property type="nucleotide sequence ID" value="NZ_JBBMFT010000006.1"/>
</dbReference>
<dbReference type="Proteomes" id="UP001440599">
    <property type="component" value="Unassembled WGS sequence"/>
</dbReference>
<keyword evidence="1" id="KW-0472">Membrane</keyword>
<evidence type="ECO:0000313" key="2">
    <source>
        <dbReference type="EMBL" id="MEQ2456971.1"/>
    </source>
</evidence>
<protein>
    <submittedName>
        <fullName evidence="2">ABC-2 transporter permease</fullName>
    </submittedName>
</protein>
<organism evidence="2 3">
    <name type="scientific">Flavonifractor hominis</name>
    <dbReference type="NCBI Taxonomy" id="3133178"/>
    <lineage>
        <taxon>Bacteria</taxon>
        <taxon>Bacillati</taxon>
        <taxon>Bacillota</taxon>
        <taxon>Clostridia</taxon>
        <taxon>Eubacteriales</taxon>
        <taxon>Oscillospiraceae</taxon>
        <taxon>Flavonifractor</taxon>
    </lineage>
</organism>
<keyword evidence="3" id="KW-1185">Reference proteome</keyword>
<evidence type="ECO:0000256" key="1">
    <source>
        <dbReference type="SAM" id="Phobius"/>
    </source>
</evidence>
<dbReference type="InterPro" id="IPR025699">
    <property type="entry name" value="ABC2_memb-like"/>
</dbReference>
<evidence type="ECO:0000313" key="3">
    <source>
        <dbReference type="Proteomes" id="UP001440599"/>
    </source>
</evidence>
<accession>A0ABV1EQT9</accession>
<name>A0ABV1EQT9_9FIRM</name>
<comment type="caution">
    <text evidence="2">The sequence shown here is derived from an EMBL/GenBank/DDBJ whole genome shotgun (WGS) entry which is preliminary data.</text>
</comment>
<feature type="transmembrane region" description="Helical" evidence="1">
    <location>
        <begin position="181"/>
        <end position="204"/>
    </location>
</feature>
<keyword evidence="1" id="KW-1133">Transmembrane helix</keyword>
<proteinExistence type="predicted"/>
<dbReference type="PANTHER" id="PTHR41309">
    <property type="entry name" value="MEMBRANE PROTEIN-RELATED"/>
    <property type="match status" value="1"/>
</dbReference>
<dbReference type="EMBL" id="JBBMFT010000006">
    <property type="protein sequence ID" value="MEQ2456971.1"/>
    <property type="molecule type" value="Genomic_DNA"/>
</dbReference>
<feature type="transmembrane region" description="Helical" evidence="1">
    <location>
        <begin position="20"/>
        <end position="48"/>
    </location>
</feature>